<evidence type="ECO:0000256" key="5">
    <source>
        <dbReference type="ARBA" id="ARBA00022840"/>
    </source>
</evidence>
<evidence type="ECO:0000256" key="7">
    <source>
        <dbReference type="ARBA" id="ARBA00023136"/>
    </source>
</evidence>
<dbReference type="SMART" id="SM00382">
    <property type="entry name" value="AAA"/>
    <property type="match status" value="1"/>
</dbReference>
<protein>
    <submittedName>
        <fullName evidence="10">ABC transporter related protein</fullName>
    </submittedName>
</protein>
<dbReference type="InterPro" id="IPR003439">
    <property type="entry name" value="ABC_transporter-like_ATP-bd"/>
</dbReference>
<dbReference type="GO" id="GO:0005524">
    <property type="term" value="F:ATP binding"/>
    <property type="evidence" value="ECO:0007669"/>
    <property type="project" value="UniProtKB-KW"/>
</dbReference>
<dbReference type="GO" id="GO:0055085">
    <property type="term" value="P:transmembrane transport"/>
    <property type="evidence" value="ECO:0007669"/>
    <property type="project" value="UniProtKB-ARBA"/>
</dbReference>
<dbReference type="GO" id="GO:0005886">
    <property type="term" value="C:plasma membrane"/>
    <property type="evidence" value="ECO:0007669"/>
    <property type="project" value="UniProtKB-SubCell"/>
</dbReference>
<evidence type="ECO:0000256" key="6">
    <source>
        <dbReference type="ARBA" id="ARBA00022967"/>
    </source>
</evidence>
<keyword evidence="5" id="KW-0067">ATP-binding</keyword>
<dbReference type="STRING" id="640132.Srot_2332"/>
<dbReference type="InterPro" id="IPR003593">
    <property type="entry name" value="AAA+_ATPase"/>
</dbReference>
<dbReference type="AlphaFoldDB" id="D6ZAP5"/>
<dbReference type="RefSeq" id="WP_013139231.1">
    <property type="nucleotide sequence ID" value="NC_014168.1"/>
</dbReference>
<name>D6ZAP5_SEGRD</name>
<evidence type="ECO:0000256" key="1">
    <source>
        <dbReference type="ARBA" id="ARBA00004202"/>
    </source>
</evidence>
<dbReference type="SUPFAM" id="SSF52540">
    <property type="entry name" value="P-loop containing nucleoside triphosphate hydrolases"/>
    <property type="match status" value="1"/>
</dbReference>
<evidence type="ECO:0000256" key="8">
    <source>
        <dbReference type="ARBA" id="ARBA00023251"/>
    </source>
</evidence>
<dbReference type="CDD" id="cd03230">
    <property type="entry name" value="ABC_DR_subfamily_A"/>
    <property type="match status" value="1"/>
</dbReference>
<feature type="domain" description="ABC transporter" evidence="9">
    <location>
        <begin position="5"/>
        <end position="228"/>
    </location>
</feature>
<dbReference type="HOGENOM" id="CLU_000604_1_2_11"/>
<evidence type="ECO:0000256" key="3">
    <source>
        <dbReference type="ARBA" id="ARBA00022475"/>
    </source>
</evidence>
<dbReference type="PROSITE" id="PS50893">
    <property type="entry name" value="ABC_TRANSPORTER_2"/>
    <property type="match status" value="1"/>
</dbReference>
<evidence type="ECO:0000259" key="9">
    <source>
        <dbReference type="PROSITE" id="PS50893"/>
    </source>
</evidence>
<evidence type="ECO:0000313" key="11">
    <source>
        <dbReference type="Proteomes" id="UP000002247"/>
    </source>
</evidence>
<dbReference type="EMBL" id="CP001958">
    <property type="protein sequence ID" value="ADG98781.1"/>
    <property type="molecule type" value="Genomic_DNA"/>
</dbReference>
<evidence type="ECO:0000256" key="2">
    <source>
        <dbReference type="ARBA" id="ARBA00022448"/>
    </source>
</evidence>
<keyword evidence="2" id="KW-0813">Transport</keyword>
<dbReference type="GO" id="GO:0016887">
    <property type="term" value="F:ATP hydrolysis activity"/>
    <property type="evidence" value="ECO:0007669"/>
    <property type="project" value="InterPro"/>
</dbReference>
<dbReference type="Proteomes" id="UP000002247">
    <property type="component" value="Chromosome"/>
</dbReference>
<dbReference type="Pfam" id="PF00005">
    <property type="entry name" value="ABC_tran"/>
    <property type="match status" value="1"/>
</dbReference>
<sequence length="293" mass="31271">MNNAVRLAGVVKRFGQTVAVDGLDLVVRRGEVLALLGPNGAGKTTTIELCQGLAAPDEGVVEILGEHPSAESLRPRIGFMPQGGGGYPGAKAGELLRVVAAQSAEPLDVDWLLDVLGIAHAKNTSFRRLSGGQQQRLSLACALVGRPELVFLDEPTAGLDIHARRLVWDLVEHLRADGVTVLLTTHLIEEAEHLADRVVIVAKGKEVASGPPATLVSSAQKSQLRFTARTGLDLAGFPAHELRPGEYAIDEEVTPQLVARLAGWLAERDVLAHQIRVQGGRLEDVFLELTETA</sequence>
<dbReference type="InterPro" id="IPR027417">
    <property type="entry name" value="P-loop_NTPase"/>
</dbReference>
<keyword evidence="7" id="KW-0472">Membrane</keyword>
<dbReference type="PROSITE" id="PS00211">
    <property type="entry name" value="ABC_TRANSPORTER_1"/>
    <property type="match status" value="1"/>
</dbReference>
<keyword evidence="6" id="KW-1278">Translocase</keyword>
<keyword evidence="8" id="KW-0046">Antibiotic resistance</keyword>
<organism evidence="10 11">
    <name type="scientific">Segniliparus rotundus (strain ATCC BAA-972 / CDC 1076 / CIP 108378 / DSM 44985 / JCM 13578)</name>
    <dbReference type="NCBI Taxonomy" id="640132"/>
    <lineage>
        <taxon>Bacteria</taxon>
        <taxon>Bacillati</taxon>
        <taxon>Actinomycetota</taxon>
        <taxon>Actinomycetes</taxon>
        <taxon>Mycobacteriales</taxon>
        <taxon>Segniliparaceae</taxon>
        <taxon>Segniliparus</taxon>
    </lineage>
</organism>
<dbReference type="InterPro" id="IPR017871">
    <property type="entry name" value="ABC_transporter-like_CS"/>
</dbReference>
<keyword evidence="11" id="KW-1185">Reference proteome</keyword>
<reference evidence="10 11" key="1">
    <citation type="journal article" date="2010" name="Stand. Genomic Sci.">
        <title>Complete genome sequence of Segniliparus rotundus type strain (CDC 1076).</title>
        <authorList>
            <person name="Sikorski J."/>
            <person name="Lapidus A."/>
            <person name="Copeland A."/>
            <person name="Misra M."/>
            <person name="Glavina Del Rio T."/>
            <person name="Nolan M."/>
            <person name="Lucas S."/>
            <person name="Chen F."/>
            <person name="Tice H."/>
            <person name="Cheng J.F."/>
            <person name="Jando M."/>
            <person name="Schneider S."/>
            <person name="Bruce D."/>
            <person name="Goodwin L."/>
            <person name="Pitluck S."/>
            <person name="Liolios K."/>
            <person name="Mikhailova N."/>
            <person name="Pati A."/>
            <person name="Ivanova N."/>
            <person name="Mavromatis K."/>
            <person name="Chen A."/>
            <person name="Palaniappan K."/>
            <person name="Chertkov O."/>
            <person name="Land M."/>
            <person name="Hauser L."/>
            <person name="Chang Y.J."/>
            <person name="Jeffries C.D."/>
            <person name="Brettin T."/>
            <person name="Detter J.C."/>
            <person name="Han C."/>
            <person name="Rohde M."/>
            <person name="Goker M."/>
            <person name="Bristow J."/>
            <person name="Eisen J.A."/>
            <person name="Markowitz V."/>
            <person name="Hugenholtz P."/>
            <person name="Kyrpides N.C."/>
            <person name="Klenk H.P."/>
        </authorList>
    </citation>
    <scope>NUCLEOTIDE SEQUENCE [LARGE SCALE GENOMIC DNA]</scope>
    <source>
        <strain evidence="11">ATCC BAA-972 / CDC 1076 / CIP 108378 / DSM 44985 / JCM 13578</strain>
    </source>
</reference>
<accession>D6ZAP5</accession>
<dbReference type="Gene3D" id="3.40.50.300">
    <property type="entry name" value="P-loop containing nucleotide triphosphate hydrolases"/>
    <property type="match status" value="1"/>
</dbReference>
<dbReference type="GO" id="GO:0046677">
    <property type="term" value="P:response to antibiotic"/>
    <property type="evidence" value="ECO:0007669"/>
    <property type="project" value="UniProtKB-KW"/>
</dbReference>
<proteinExistence type="predicted"/>
<evidence type="ECO:0000256" key="4">
    <source>
        <dbReference type="ARBA" id="ARBA00022741"/>
    </source>
</evidence>
<dbReference type="PANTHER" id="PTHR42711">
    <property type="entry name" value="ABC TRANSPORTER ATP-BINDING PROTEIN"/>
    <property type="match status" value="1"/>
</dbReference>
<comment type="subcellular location">
    <subcellularLocation>
        <location evidence="1">Cell membrane</location>
        <topology evidence="1">Peripheral membrane protein</topology>
    </subcellularLocation>
</comment>
<dbReference type="KEGG" id="srt:Srot_2332"/>
<dbReference type="PANTHER" id="PTHR42711:SF16">
    <property type="entry name" value="ABC TRANSPORTER ATP-BINDING PROTEIN"/>
    <property type="match status" value="1"/>
</dbReference>
<gene>
    <name evidence="10" type="ordered locus">Srot_2332</name>
</gene>
<keyword evidence="3" id="KW-1003">Cell membrane</keyword>
<keyword evidence="4" id="KW-0547">Nucleotide-binding</keyword>
<dbReference type="eggNOG" id="COG1131">
    <property type="taxonomic scope" value="Bacteria"/>
</dbReference>
<evidence type="ECO:0000313" key="10">
    <source>
        <dbReference type="EMBL" id="ADG98781.1"/>
    </source>
</evidence>
<dbReference type="FunFam" id="3.40.50.300:FF:000589">
    <property type="entry name" value="ABC transporter, ATP-binding subunit"/>
    <property type="match status" value="1"/>
</dbReference>
<dbReference type="InterPro" id="IPR050763">
    <property type="entry name" value="ABC_transporter_ATP-binding"/>
</dbReference>
<dbReference type="OrthoDB" id="9804819at2"/>